<sequence>MNWAHHLRNQGFKILQHHRSLLKIAGSTWGLSQKLRRRLYTTVMERTLAHRASAWSRNLIQRLENKLSSIQRPSLLNITGAYPTTSTAALQVIAGL</sequence>
<dbReference type="EMBL" id="BGPR01005060">
    <property type="protein sequence ID" value="GBN06399.1"/>
    <property type="molecule type" value="Genomic_DNA"/>
</dbReference>
<dbReference type="AlphaFoldDB" id="A0A4Y2KW58"/>
<accession>A0A4Y2KW58</accession>
<proteinExistence type="predicted"/>
<protein>
    <submittedName>
        <fullName evidence="1">Uncharacterized protein</fullName>
    </submittedName>
</protein>
<evidence type="ECO:0000313" key="1">
    <source>
        <dbReference type="EMBL" id="GBN06399.1"/>
    </source>
</evidence>
<dbReference type="Proteomes" id="UP000499080">
    <property type="component" value="Unassembled WGS sequence"/>
</dbReference>
<organism evidence="1 2">
    <name type="scientific">Araneus ventricosus</name>
    <name type="common">Orbweaver spider</name>
    <name type="synonym">Epeira ventricosa</name>
    <dbReference type="NCBI Taxonomy" id="182803"/>
    <lineage>
        <taxon>Eukaryota</taxon>
        <taxon>Metazoa</taxon>
        <taxon>Ecdysozoa</taxon>
        <taxon>Arthropoda</taxon>
        <taxon>Chelicerata</taxon>
        <taxon>Arachnida</taxon>
        <taxon>Araneae</taxon>
        <taxon>Araneomorphae</taxon>
        <taxon>Entelegynae</taxon>
        <taxon>Araneoidea</taxon>
        <taxon>Araneidae</taxon>
        <taxon>Araneus</taxon>
    </lineage>
</organism>
<evidence type="ECO:0000313" key="2">
    <source>
        <dbReference type="Proteomes" id="UP000499080"/>
    </source>
</evidence>
<comment type="caution">
    <text evidence="1">The sequence shown here is derived from an EMBL/GenBank/DDBJ whole genome shotgun (WGS) entry which is preliminary data.</text>
</comment>
<keyword evidence="2" id="KW-1185">Reference proteome</keyword>
<reference evidence="1 2" key="1">
    <citation type="journal article" date="2019" name="Sci. Rep.">
        <title>Orb-weaving spider Araneus ventricosus genome elucidates the spidroin gene catalogue.</title>
        <authorList>
            <person name="Kono N."/>
            <person name="Nakamura H."/>
            <person name="Ohtoshi R."/>
            <person name="Moran D.A.P."/>
            <person name="Shinohara A."/>
            <person name="Yoshida Y."/>
            <person name="Fujiwara M."/>
            <person name="Mori M."/>
            <person name="Tomita M."/>
            <person name="Arakawa K."/>
        </authorList>
    </citation>
    <scope>NUCLEOTIDE SEQUENCE [LARGE SCALE GENOMIC DNA]</scope>
</reference>
<gene>
    <name evidence="1" type="ORF">AVEN_236641_1</name>
</gene>
<name>A0A4Y2KW58_ARAVE</name>
<dbReference type="OrthoDB" id="7382669at2759"/>